<name>A0ABY7JJL7_9BURK</name>
<dbReference type="Proteomes" id="UP001164794">
    <property type="component" value="Chromosome"/>
</dbReference>
<dbReference type="NCBIfam" id="TIGR01488">
    <property type="entry name" value="HAD-SF-IB"/>
    <property type="match status" value="1"/>
</dbReference>
<keyword evidence="3" id="KW-0460">Magnesium</keyword>
<evidence type="ECO:0000313" key="4">
    <source>
        <dbReference type="EMBL" id="WAV97517.1"/>
    </source>
</evidence>
<dbReference type="Pfam" id="PF12710">
    <property type="entry name" value="HAD"/>
    <property type="match status" value="1"/>
</dbReference>
<evidence type="ECO:0000256" key="3">
    <source>
        <dbReference type="ARBA" id="ARBA00022842"/>
    </source>
</evidence>
<dbReference type="InterPro" id="IPR036412">
    <property type="entry name" value="HAD-like_sf"/>
</dbReference>
<dbReference type="GO" id="GO:0016787">
    <property type="term" value="F:hydrolase activity"/>
    <property type="evidence" value="ECO:0007669"/>
    <property type="project" value="UniProtKB-KW"/>
</dbReference>
<organism evidence="4 5">
    <name type="scientific">Oxalobacter aliiformigenes</name>
    <dbReference type="NCBI Taxonomy" id="2946593"/>
    <lineage>
        <taxon>Bacteria</taxon>
        <taxon>Pseudomonadati</taxon>
        <taxon>Pseudomonadota</taxon>
        <taxon>Betaproteobacteria</taxon>
        <taxon>Burkholderiales</taxon>
        <taxon>Oxalobacteraceae</taxon>
        <taxon>Oxalobacter</taxon>
    </lineage>
</organism>
<protein>
    <submittedName>
        <fullName evidence="4">HAD-IB family hydrolase</fullName>
    </submittedName>
</protein>
<dbReference type="PANTHER" id="PTHR43344">
    <property type="entry name" value="PHOSPHOSERINE PHOSPHATASE"/>
    <property type="match status" value="1"/>
</dbReference>
<reference evidence="4" key="1">
    <citation type="journal article" date="2022" name="Front. Microbiol.">
        <title>New perspectives on an old grouping: The genomic and phenotypic variability of Oxalobacter formigenes and the implications for calcium oxalate stone prevention.</title>
        <authorList>
            <person name="Chmiel J.A."/>
            <person name="Carr C."/>
            <person name="Stuivenberg G.A."/>
            <person name="Venema R."/>
            <person name="Chanyi R.M."/>
            <person name="Al K.F."/>
            <person name="Giguere D."/>
            <person name="Say H."/>
            <person name="Akouris P.P."/>
            <person name="Dominguez Romero S.A."/>
            <person name="Kwong A."/>
            <person name="Tai V."/>
            <person name="Koval S.F."/>
            <person name="Razvi H."/>
            <person name="Bjazevic J."/>
            <person name="Burton J.P."/>
        </authorList>
    </citation>
    <scope>NUCLEOTIDE SEQUENCE</scope>
    <source>
        <strain evidence="4">HOxNP-1</strain>
    </source>
</reference>
<keyword evidence="2 4" id="KW-0378">Hydrolase</keyword>
<evidence type="ECO:0000313" key="5">
    <source>
        <dbReference type="Proteomes" id="UP001164794"/>
    </source>
</evidence>
<evidence type="ECO:0000256" key="1">
    <source>
        <dbReference type="ARBA" id="ARBA00022723"/>
    </source>
</evidence>
<evidence type="ECO:0000256" key="2">
    <source>
        <dbReference type="ARBA" id="ARBA00022801"/>
    </source>
</evidence>
<keyword evidence="5" id="KW-1185">Reference proteome</keyword>
<sequence length="225" mass="25642">MTDTLALFDLDNTLLPIDSDYEWGQFLVKIGAVDKESYEKKNAEFFAQYQAGTLDPAEFLAFALGTLARFPRVQLNRWRQRYMDEIICPAIRPSALDLVRKHQNNNDLVAIVTATNRFVTEPIAKAFGVRHLIAALPEETPEGEITGKLIGIPTSGAGKIVHTENWLRQMNLSFDSFSHIYFYSDSDRDLPLLSRVNHPVAVNPNRRLKEYAEMKGWPLLQLFDD</sequence>
<dbReference type="InterPro" id="IPR006385">
    <property type="entry name" value="HAD_hydro_SerB1"/>
</dbReference>
<dbReference type="Gene3D" id="3.40.50.1000">
    <property type="entry name" value="HAD superfamily/HAD-like"/>
    <property type="match status" value="1"/>
</dbReference>
<dbReference type="NCBIfam" id="TIGR01490">
    <property type="entry name" value="HAD-SF-IB-hyp1"/>
    <property type="match status" value="1"/>
</dbReference>
<dbReference type="PANTHER" id="PTHR43344:SF13">
    <property type="entry name" value="PHOSPHATASE RV3661-RELATED"/>
    <property type="match status" value="1"/>
</dbReference>
<dbReference type="EMBL" id="CP098248">
    <property type="protein sequence ID" value="WAV97517.1"/>
    <property type="molecule type" value="Genomic_DNA"/>
</dbReference>
<dbReference type="InterPro" id="IPR023214">
    <property type="entry name" value="HAD_sf"/>
</dbReference>
<dbReference type="RefSeq" id="WP_269264988.1">
    <property type="nucleotide sequence ID" value="NZ_CP098248.1"/>
</dbReference>
<accession>A0ABY7JJL7</accession>
<dbReference type="SUPFAM" id="SSF56784">
    <property type="entry name" value="HAD-like"/>
    <property type="match status" value="1"/>
</dbReference>
<dbReference type="InterPro" id="IPR050582">
    <property type="entry name" value="HAD-like_SerB"/>
</dbReference>
<dbReference type="Gene3D" id="1.20.1440.100">
    <property type="entry name" value="SG protein - dephosphorylation function"/>
    <property type="match status" value="1"/>
</dbReference>
<proteinExistence type="predicted"/>
<keyword evidence="1" id="KW-0479">Metal-binding</keyword>
<gene>
    <name evidence="4" type="ORF">NB645_01850</name>
</gene>